<evidence type="ECO:0000259" key="2">
    <source>
        <dbReference type="Pfam" id="PF01909"/>
    </source>
</evidence>
<proteinExistence type="predicted"/>
<dbReference type="GeneID" id="20810730"/>
<dbReference type="GO" id="GO:1990817">
    <property type="term" value="F:poly(A) RNA polymerase activity"/>
    <property type="evidence" value="ECO:0007669"/>
    <property type="project" value="InterPro"/>
</dbReference>
<feature type="region of interest" description="Disordered" evidence="1">
    <location>
        <begin position="187"/>
        <end position="208"/>
    </location>
</feature>
<dbReference type="GO" id="GO:0043634">
    <property type="term" value="P:polyadenylation-dependent ncRNA catabolic process"/>
    <property type="evidence" value="ECO:0007669"/>
    <property type="project" value="TreeGrafter"/>
</dbReference>
<dbReference type="AlphaFoldDB" id="W4GDC9"/>
<dbReference type="GO" id="GO:0031499">
    <property type="term" value="C:TRAMP complex"/>
    <property type="evidence" value="ECO:0007669"/>
    <property type="project" value="TreeGrafter"/>
</dbReference>
<dbReference type="STRING" id="112090.W4GDC9"/>
<accession>W4GDC9</accession>
<dbReference type="PANTHER" id="PTHR23092:SF15">
    <property type="entry name" value="INACTIVE NON-CANONICAL POLY(A) RNA POLYMERASE PROTEIN TRF4-2-RELATED"/>
    <property type="match status" value="1"/>
</dbReference>
<dbReference type="InterPro" id="IPR043519">
    <property type="entry name" value="NT_sf"/>
</dbReference>
<reference evidence="3" key="1">
    <citation type="submission" date="2013-12" db="EMBL/GenBank/DDBJ databases">
        <title>The Genome Sequence of Aphanomyces astaci APO3.</title>
        <authorList>
            <consortium name="The Broad Institute Genomics Platform"/>
            <person name="Russ C."/>
            <person name="Tyler B."/>
            <person name="van West P."/>
            <person name="Dieguez-Uribeondo J."/>
            <person name="Young S.K."/>
            <person name="Zeng Q."/>
            <person name="Gargeya S."/>
            <person name="Fitzgerald M."/>
            <person name="Abouelleil A."/>
            <person name="Alvarado L."/>
            <person name="Chapman S.B."/>
            <person name="Gainer-Dewar J."/>
            <person name="Goldberg J."/>
            <person name="Griggs A."/>
            <person name="Gujja S."/>
            <person name="Hansen M."/>
            <person name="Howarth C."/>
            <person name="Imamovic A."/>
            <person name="Ireland A."/>
            <person name="Larimer J."/>
            <person name="McCowan C."/>
            <person name="Murphy C."/>
            <person name="Pearson M."/>
            <person name="Poon T.W."/>
            <person name="Priest M."/>
            <person name="Roberts A."/>
            <person name="Saif S."/>
            <person name="Shea T."/>
            <person name="Sykes S."/>
            <person name="Wortman J."/>
            <person name="Nusbaum C."/>
            <person name="Birren B."/>
        </authorList>
    </citation>
    <scope>NUCLEOTIDE SEQUENCE [LARGE SCALE GENOMIC DNA]</scope>
    <source>
        <strain evidence="3">APO3</strain>
    </source>
</reference>
<dbReference type="InterPro" id="IPR002934">
    <property type="entry name" value="Polymerase_NTP_transf_dom"/>
</dbReference>
<dbReference type="OrthoDB" id="273917at2759"/>
<evidence type="ECO:0000256" key="1">
    <source>
        <dbReference type="SAM" id="MobiDB-lite"/>
    </source>
</evidence>
<dbReference type="PANTHER" id="PTHR23092">
    <property type="entry name" value="POLY(A) RNA POLYMERASE"/>
    <property type="match status" value="1"/>
</dbReference>
<dbReference type="GO" id="GO:0005730">
    <property type="term" value="C:nucleolus"/>
    <property type="evidence" value="ECO:0007669"/>
    <property type="project" value="TreeGrafter"/>
</dbReference>
<dbReference type="Gene3D" id="1.10.1410.10">
    <property type="match status" value="1"/>
</dbReference>
<dbReference type="GO" id="GO:0003729">
    <property type="term" value="F:mRNA binding"/>
    <property type="evidence" value="ECO:0007669"/>
    <property type="project" value="TreeGrafter"/>
</dbReference>
<gene>
    <name evidence="3" type="ORF">H257_08734</name>
</gene>
<dbReference type="EMBL" id="KI913133">
    <property type="protein sequence ID" value="ETV77286.1"/>
    <property type="molecule type" value="Genomic_DNA"/>
</dbReference>
<evidence type="ECO:0000313" key="3">
    <source>
        <dbReference type="EMBL" id="ETV77286.1"/>
    </source>
</evidence>
<dbReference type="GO" id="GO:0031123">
    <property type="term" value="P:RNA 3'-end processing"/>
    <property type="evidence" value="ECO:0007669"/>
    <property type="project" value="TreeGrafter"/>
</dbReference>
<dbReference type="SUPFAM" id="SSF81301">
    <property type="entry name" value="Nucleotidyltransferase"/>
    <property type="match status" value="1"/>
</dbReference>
<dbReference type="SUPFAM" id="SSF81631">
    <property type="entry name" value="PAP/OAS1 substrate-binding domain"/>
    <property type="match status" value="1"/>
</dbReference>
<organism evidence="3">
    <name type="scientific">Aphanomyces astaci</name>
    <name type="common">Crayfish plague agent</name>
    <dbReference type="NCBI Taxonomy" id="112090"/>
    <lineage>
        <taxon>Eukaryota</taxon>
        <taxon>Sar</taxon>
        <taxon>Stramenopiles</taxon>
        <taxon>Oomycota</taxon>
        <taxon>Saprolegniomycetes</taxon>
        <taxon>Saprolegniales</taxon>
        <taxon>Verrucalvaceae</taxon>
        <taxon>Aphanomyces</taxon>
    </lineage>
</organism>
<sequence>MWSRFDGLGYDELEHGALPPETVQTFTLAAFVALRVIEHLVDEFQNSRRHQNLHRGIFPLAACRHHLAQLWTSTPVKDHHKLLHRDSVTCVQRVLSRRFVSDTASTIRVAVRHLLATLPENDIAVHDAAYVADNLFTSTLLSCGTAVDWVGRELGKALVQISVVVAISVDVTIDTIQAAAISADDRQSGATGKKKKRRDKKPMGTEMCTSTPQTAVAKACVQQVWPHALVLVFGSFATGLEGPQSDVDGSVIGSVEMSTWIAPASSSERFVSEECILHDVKQIYPHHALQHLRQPTNWRGIETSVYVQKLVHSFPELTPLVLVVKQFLHHHHLHNGFSDGLTSYRLTLMVASLLQDDYHSHRHDGEHHESHLGDLLMRFMHVFGSALDPHRSFPDTWDKSTKWTEGGLVVQDPLRPDLNAAKSCFAFGRVQAALPWGLCQIHIVSSYDVAWPHQFELGCLFNTTHHDYVVNILRQQWSPHSSLQHHDRQGDISVECTHKPWANDVMALLQVLGASVCVMCGGCNNMHVPQCHLHDLLTRYLEL</sequence>
<dbReference type="RefSeq" id="XP_009833073.1">
    <property type="nucleotide sequence ID" value="XM_009834771.1"/>
</dbReference>
<feature type="domain" description="Polymerase nucleotidyl transferase" evidence="2">
    <location>
        <begin position="220"/>
        <end position="256"/>
    </location>
</feature>
<name>W4GDC9_APHAT</name>
<dbReference type="InterPro" id="IPR045862">
    <property type="entry name" value="Trf4-like"/>
</dbReference>
<dbReference type="Gene3D" id="3.30.460.10">
    <property type="entry name" value="Beta Polymerase, domain 2"/>
    <property type="match status" value="1"/>
</dbReference>
<protein>
    <recommendedName>
        <fullName evidence="2">Polymerase nucleotidyl transferase domain-containing protein</fullName>
    </recommendedName>
</protein>
<dbReference type="Pfam" id="PF01909">
    <property type="entry name" value="NTP_transf_2"/>
    <property type="match status" value="1"/>
</dbReference>
<dbReference type="VEuPathDB" id="FungiDB:H257_08734"/>